<protein>
    <submittedName>
        <fullName evidence="2">13797_t:CDS:1</fullName>
    </submittedName>
</protein>
<dbReference type="EMBL" id="CAJVPY010048924">
    <property type="protein sequence ID" value="CAG8812535.1"/>
    <property type="molecule type" value="Genomic_DNA"/>
</dbReference>
<keyword evidence="3" id="KW-1185">Reference proteome</keyword>
<accession>A0A9N9K5S1</accession>
<reference evidence="2" key="1">
    <citation type="submission" date="2021-06" db="EMBL/GenBank/DDBJ databases">
        <authorList>
            <person name="Kallberg Y."/>
            <person name="Tangrot J."/>
            <person name="Rosling A."/>
        </authorList>
    </citation>
    <scope>NUCLEOTIDE SEQUENCE</scope>
    <source>
        <strain evidence="2">MA453B</strain>
    </source>
</reference>
<sequence length="224" mass="26101">MELNKLDPKREREIENVFMKYSEIVDDEALDESNCETLVEDDGGQRKGRNKDRPERLLDGETLSHACEKWKKKVDEFRKTITKAKEPTEKEPDETERPGMVIDFENLCEAGDKWNEKMDRFKAWINEKEKTAKRSETHPKSRDQRQKDATEKVVIKMSKLTPEGTIPVLEHEPKTKERVMVLEVVQETMNKGISRYLSLFRLASKIFDPGGFEVRGTNKLSRGK</sequence>
<feature type="non-terminal residue" evidence="2">
    <location>
        <position position="224"/>
    </location>
</feature>
<feature type="region of interest" description="Disordered" evidence="1">
    <location>
        <begin position="83"/>
        <end position="102"/>
    </location>
</feature>
<proteinExistence type="predicted"/>
<dbReference type="AlphaFoldDB" id="A0A9N9K5S1"/>
<gene>
    <name evidence="2" type="ORF">DERYTH_LOCUS25645</name>
</gene>
<feature type="region of interest" description="Disordered" evidence="1">
    <location>
        <begin position="128"/>
        <end position="152"/>
    </location>
</feature>
<evidence type="ECO:0000256" key="1">
    <source>
        <dbReference type="SAM" id="MobiDB-lite"/>
    </source>
</evidence>
<comment type="caution">
    <text evidence="2">The sequence shown here is derived from an EMBL/GenBank/DDBJ whole genome shotgun (WGS) entry which is preliminary data.</text>
</comment>
<evidence type="ECO:0000313" key="2">
    <source>
        <dbReference type="EMBL" id="CAG8812535.1"/>
    </source>
</evidence>
<feature type="non-terminal residue" evidence="2">
    <location>
        <position position="1"/>
    </location>
</feature>
<dbReference type="Proteomes" id="UP000789405">
    <property type="component" value="Unassembled WGS sequence"/>
</dbReference>
<feature type="region of interest" description="Disordered" evidence="1">
    <location>
        <begin position="37"/>
        <end position="60"/>
    </location>
</feature>
<dbReference type="OrthoDB" id="2492122at2759"/>
<name>A0A9N9K5S1_9GLOM</name>
<organism evidence="2 3">
    <name type="scientific">Dentiscutata erythropus</name>
    <dbReference type="NCBI Taxonomy" id="1348616"/>
    <lineage>
        <taxon>Eukaryota</taxon>
        <taxon>Fungi</taxon>
        <taxon>Fungi incertae sedis</taxon>
        <taxon>Mucoromycota</taxon>
        <taxon>Glomeromycotina</taxon>
        <taxon>Glomeromycetes</taxon>
        <taxon>Diversisporales</taxon>
        <taxon>Gigasporaceae</taxon>
        <taxon>Dentiscutata</taxon>
    </lineage>
</organism>
<evidence type="ECO:0000313" key="3">
    <source>
        <dbReference type="Proteomes" id="UP000789405"/>
    </source>
</evidence>